<accession>A0ABW5V5B7</accession>
<evidence type="ECO:0000313" key="1">
    <source>
        <dbReference type="EMBL" id="MFD2761192.1"/>
    </source>
</evidence>
<dbReference type="EMBL" id="JBHUNA010000020">
    <property type="protein sequence ID" value="MFD2761192.1"/>
    <property type="molecule type" value="Genomic_DNA"/>
</dbReference>
<dbReference type="RefSeq" id="WP_382393427.1">
    <property type="nucleotide sequence ID" value="NZ_JBHUNA010000020.1"/>
</dbReference>
<protein>
    <submittedName>
        <fullName evidence="1">Uncharacterized protein</fullName>
    </submittedName>
</protein>
<keyword evidence="2" id="KW-1185">Reference proteome</keyword>
<gene>
    <name evidence="1" type="ORF">ACFSUO_09440</name>
</gene>
<proteinExistence type="predicted"/>
<name>A0ABW5V5B7_9BACI</name>
<dbReference type="Proteomes" id="UP001597502">
    <property type="component" value="Unassembled WGS sequence"/>
</dbReference>
<reference evidence="2" key="1">
    <citation type="journal article" date="2019" name="Int. J. Syst. Evol. Microbiol.">
        <title>The Global Catalogue of Microorganisms (GCM) 10K type strain sequencing project: providing services to taxonomists for standard genome sequencing and annotation.</title>
        <authorList>
            <consortium name="The Broad Institute Genomics Platform"/>
            <consortium name="The Broad Institute Genome Sequencing Center for Infectious Disease"/>
            <person name="Wu L."/>
            <person name="Ma J."/>
        </authorList>
    </citation>
    <scope>NUCLEOTIDE SEQUENCE [LARGE SCALE GENOMIC DNA]</scope>
    <source>
        <strain evidence="2">TISTR 1535</strain>
    </source>
</reference>
<sequence>MNVNMQPIGETRVKVTFPGDVSPSLNRTIGQFCRHLREAGNILAQIGIILPK</sequence>
<evidence type="ECO:0000313" key="2">
    <source>
        <dbReference type="Proteomes" id="UP001597502"/>
    </source>
</evidence>
<comment type="caution">
    <text evidence="1">The sequence shown here is derived from an EMBL/GenBank/DDBJ whole genome shotgun (WGS) entry which is preliminary data.</text>
</comment>
<organism evidence="1 2">
    <name type="scientific">Lentibacillus juripiscarius</name>
    <dbReference type="NCBI Taxonomy" id="257446"/>
    <lineage>
        <taxon>Bacteria</taxon>
        <taxon>Bacillati</taxon>
        <taxon>Bacillota</taxon>
        <taxon>Bacilli</taxon>
        <taxon>Bacillales</taxon>
        <taxon>Bacillaceae</taxon>
        <taxon>Lentibacillus</taxon>
    </lineage>
</organism>